<dbReference type="EMBL" id="MHPE01000035">
    <property type="protein sequence ID" value="OGZ76426.1"/>
    <property type="molecule type" value="Genomic_DNA"/>
</dbReference>
<gene>
    <name evidence="3" type="ORF">A3G45_02990</name>
</gene>
<evidence type="ECO:0000256" key="1">
    <source>
        <dbReference type="SAM" id="MobiDB-lite"/>
    </source>
</evidence>
<comment type="caution">
    <text evidence="3">The sequence shown here is derived from an EMBL/GenBank/DDBJ whole genome shotgun (WGS) entry which is preliminary data.</text>
</comment>
<protein>
    <submittedName>
        <fullName evidence="3">Uncharacterized protein</fullName>
    </submittedName>
</protein>
<feature type="transmembrane region" description="Helical" evidence="2">
    <location>
        <begin position="21"/>
        <end position="41"/>
    </location>
</feature>
<dbReference type="Proteomes" id="UP000178632">
    <property type="component" value="Unassembled WGS sequence"/>
</dbReference>
<evidence type="ECO:0000313" key="4">
    <source>
        <dbReference type="Proteomes" id="UP000178632"/>
    </source>
</evidence>
<name>A0A1G2INR5_9BACT</name>
<reference evidence="3 4" key="1">
    <citation type="journal article" date="2016" name="Nat. Commun.">
        <title>Thousands of microbial genomes shed light on interconnected biogeochemical processes in an aquifer system.</title>
        <authorList>
            <person name="Anantharaman K."/>
            <person name="Brown C.T."/>
            <person name="Hug L.A."/>
            <person name="Sharon I."/>
            <person name="Castelle C.J."/>
            <person name="Probst A.J."/>
            <person name="Thomas B.C."/>
            <person name="Singh A."/>
            <person name="Wilkins M.J."/>
            <person name="Karaoz U."/>
            <person name="Brodie E.L."/>
            <person name="Williams K.H."/>
            <person name="Hubbard S.S."/>
            <person name="Banfield J.F."/>
        </authorList>
    </citation>
    <scope>NUCLEOTIDE SEQUENCE [LARGE SCALE GENOMIC DNA]</scope>
</reference>
<accession>A0A1G2INR5</accession>
<evidence type="ECO:0000256" key="2">
    <source>
        <dbReference type="SAM" id="Phobius"/>
    </source>
</evidence>
<dbReference type="AlphaFoldDB" id="A0A1G2INR5"/>
<proteinExistence type="predicted"/>
<evidence type="ECO:0000313" key="3">
    <source>
        <dbReference type="EMBL" id="OGZ76426.1"/>
    </source>
</evidence>
<sequence length="244" mass="27656">MQKHFGKAQCGQRGISTLVGIIIIVIVAVILFGGVFAYQYFTKSQNPISNAQPNPNSQDASVPAGNTETNSSPAQNQQATEGWKTYRNDEYGFEFRYPSNFNIDEKNENGITLSDYERGKENFDESQRYISIKATGIPLNSQNKNTTPVLQESCIGNKKENPLLFKENFVNPNGTNFSYYANYPENISAFCMPEGCAYQDNYRTFYSNICLSILFLRNDMAYVEDKNQNLGNFKQILSTFKFTK</sequence>
<keyword evidence="2" id="KW-0812">Transmembrane</keyword>
<feature type="region of interest" description="Disordered" evidence="1">
    <location>
        <begin position="47"/>
        <end position="82"/>
    </location>
</feature>
<organism evidence="3 4">
    <name type="scientific">Candidatus Staskawiczbacteria bacterium RIFCSPLOWO2_12_FULL_37_15</name>
    <dbReference type="NCBI Taxonomy" id="1802218"/>
    <lineage>
        <taxon>Bacteria</taxon>
        <taxon>Candidatus Staskawicziibacteriota</taxon>
    </lineage>
</organism>
<keyword evidence="2" id="KW-1133">Transmembrane helix</keyword>
<feature type="compositionally biased region" description="Polar residues" evidence="1">
    <location>
        <begin position="47"/>
        <end position="80"/>
    </location>
</feature>
<keyword evidence="2" id="KW-0472">Membrane</keyword>